<dbReference type="AlphaFoldDB" id="A0A814SFR2"/>
<dbReference type="Proteomes" id="UP000663879">
    <property type="component" value="Unassembled WGS sequence"/>
</dbReference>
<keyword evidence="3" id="KW-1185">Reference proteome</keyword>
<protein>
    <recommendedName>
        <fullName evidence="1">Helix-turn-helix domain-containing protein</fullName>
    </recommendedName>
</protein>
<gene>
    <name evidence="2" type="ORF">OXX778_LOCUS23130</name>
</gene>
<name>A0A814SFR2_9BILA</name>
<evidence type="ECO:0000259" key="1">
    <source>
        <dbReference type="Pfam" id="PF26215"/>
    </source>
</evidence>
<dbReference type="PANTHER" id="PTHR21301">
    <property type="entry name" value="REVERSE TRANSCRIPTASE"/>
    <property type="match status" value="1"/>
</dbReference>
<comment type="caution">
    <text evidence="2">The sequence shown here is derived from an EMBL/GenBank/DDBJ whole genome shotgun (WGS) entry which is preliminary data.</text>
</comment>
<dbReference type="PANTHER" id="PTHR21301:SF10">
    <property type="entry name" value="REVERSE TRANSCRIPTASE DOMAIN-CONTAINING PROTEIN"/>
    <property type="match status" value="1"/>
</dbReference>
<sequence>NTKTYNWVEDKSVTDGPRSGFKKVLSENYISDEVLREITPCGSRAGVIYGLPKIHKDGVPLRPIISAIVSQLDPNEDSEMLSFDFESLFTNVPTLETIEQILDLAYKEGRTLFYRLKRIELKHLLIVCTQESHFQFNGEYFDQTDGVAMGSLLGPLFANIFMSEFEKKHMVELKKLGLISCLLNRIEAICSEENDIISEKQKLKTILLKNQYPQDIIEEEFKRFENKKPKQLENIEGSILCYLTPTTNVRILQED</sequence>
<feature type="domain" description="Helix-turn-helix" evidence="1">
    <location>
        <begin position="175"/>
        <end position="221"/>
    </location>
</feature>
<dbReference type="InterPro" id="IPR058912">
    <property type="entry name" value="HTH_animal"/>
</dbReference>
<feature type="non-terminal residue" evidence="2">
    <location>
        <position position="1"/>
    </location>
</feature>
<dbReference type="Pfam" id="PF26215">
    <property type="entry name" value="HTH_animal"/>
    <property type="match status" value="1"/>
</dbReference>
<proteinExistence type="predicted"/>
<organism evidence="2 3">
    <name type="scientific">Brachionus calyciflorus</name>
    <dbReference type="NCBI Taxonomy" id="104777"/>
    <lineage>
        <taxon>Eukaryota</taxon>
        <taxon>Metazoa</taxon>
        <taxon>Spiralia</taxon>
        <taxon>Gnathifera</taxon>
        <taxon>Rotifera</taxon>
        <taxon>Eurotatoria</taxon>
        <taxon>Monogononta</taxon>
        <taxon>Pseudotrocha</taxon>
        <taxon>Ploima</taxon>
        <taxon>Brachionidae</taxon>
        <taxon>Brachionus</taxon>
    </lineage>
</organism>
<evidence type="ECO:0000313" key="2">
    <source>
        <dbReference type="EMBL" id="CAF1146756.1"/>
    </source>
</evidence>
<accession>A0A814SFR2</accession>
<dbReference type="OrthoDB" id="10047121at2759"/>
<dbReference type="EMBL" id="CAJNOC010011246">
    <property type="protein sequence ID" value="CAF1146756.1"/>
    <property type="molecule type" value="Genomic_DNA"/>
</dbReference>
<evidence type="ECO:0000313" key="3">
    <source>
        <dbReference type="Proteomes" id="UP000663879"/>
    </source>
</evidence>
<reference evidence="2" key="1">
    <citation type="submission" date="2021-02" db="EMBL/GenBank/DDBJ databases">
        <authorList>
            <person name="Nowell W R."/>
        </authorList>
    </citation>
    <scope>NUCLEOTIDE SEQUENCE</scope>
    <source>
        <strain evidence="2">Ploen Becks lab</strain>
    </source>
</reference>